<dbReference type="Pfam" id="PF00512">
    <property type="entry name" value="HisKA"/>
    <property type="match status" value="1"/>
</dbReference>
<evidence type="ECO:0000256" key="3">
    <source>
        <dbReference type="ARBA" id="ARBA00022553"/>
    </source>
</evidence>
<dbReference type="CDD" id="cd00082">
    <property type="entry name" value="HisKA"/>
    <property type="match status" value="1"/>
</dbReference>
<dbReference type="EMBL" id="JBELOE010000119">
    <property type="protein sequence ID" value="MER2491497.1"/>
    <property type="molecule type" value="Genomic_DNA"/>
</dbReference>
<feature type="transmembrane region" description="Helical" evidence="7">
    <location>
        <begin position="209"/>
        <end position="227"/>
    </location>
</feature>
<dbReference type="SMART" id="SM00387">
    <property type="entry name" value="HATPase_c"/>
    <property type="match status" value="1"/>
</dbReference>
<keyword evidence="7" id="KW-1133">Transmembrane helix</keyword>
<dbReference type="EC" id="2.7.13.3" evidence="2"/>
<dbReference type="Gene3D" id="2.60.40.2380">
    <property type="match status" value="1"/>
</dbReference>
<dbReference type="Gene3D" id="1.10.287.130">
    <property type="match status" value="1"/>
</dbReference>
<dbReference type="InterPro" id="IPR050736">
    <property type="entry name" value="Sensor_HK_Regulatory"/>
</dbReference>
<keyword evidence="10" id="KW-1185">Reference proteome</keyword>
<evidence type="ECO:0000256" key="7">
    <source>
        <dbReference type="SAM" id="Phobius"/>
    </source>
</evidence>
<dbReference type="PROSITE" id="PS50109">
    <property type="entry name" value="HIS_KIN"/>
    <property type="match status" value="1"/>
</dbReference>
<evidence type="ECO:0000256" key="6">
    <source>
        <dbReference type="ARBA" id="ARBA00023012"/>
    </source>
</evidence>
<dbReference type="InterPro" id="IPR011623">
    <property type="entry name" value="7TMR_DISM_rcpt_extracell_dom1"/>
</dbReference>
<dbReference type="InterPro" id="IPR036097">
    <property type="entry name" value="HisK_dim/P_sf"/>
</dbReference>
<dbReference type="Pfam" id="PF02518">
    <property type="entry name" value="HATPase_c"/>
    <property type="match status" value="1"/>
</dbReference>
<evidence type="ECO:0000313" key="9">
    <source>
        <dbReference type="EMBL" id="MER2491497.1"/>
    </source>
</evidence>
<accession>A0ABV1RFM8</accession>
<feature type="transmembrane region" description="Helical" evidence="7">
    <location>
        <begin position="247"/>
        <end position="268"/>
    </location>
</feature>
<name>A0ABV1RFM8_9ALTE</name>
<evidence type="ECO:0000256" key="5">
    <source>
        <dbReference type="ARBA" id="ARBA00022777"/>
    </source>
</evidence>
<dbReference type="SUPFAM" id="SSF47384">
    <property type="entry name" value="Homodimeric domain of signal transducing histidine kinase"/>
    <property type="match status" value="1"/>
</dbReference>
<dbReference type="RefSeq" id="WP_350401095.1">
    <property type="nucleotide sequence ID" value="NZ_JBELOE010000119.1"/>
</dbReference>
<dbReference type="SUPFAM" id="SSF55874">
    <property type="entry name" value="ATPase domain of HSP90 chaperone/DNA topoisomerase II/histidine kinase"/>
    <property type="match status" value="1"/>
</dbReference>
<evidence type="ECO:0000256" key="1">
    <source>
        <dbReference type="ARBA" id="ARBA00000085"/>
    </source>
</evidence>
<dbReference type="Pfam" id="PF07696">
    <property type="entry name" value="7TMR-DISMED2"/>
    <property type="match status" value="1"/>
</dbReference>
<dbReference type="PRINTS" id="PR00344">
    <property type="entry name" value="BCTRLSENSOR"/>
</dbReference>
<keyword evidence="6" id="KW-0902">Two-component regulatory system</keyword>
<keyword evidence="7" id="KW-0812">Transmembrane</keyword>
<comment type="catalytic activity">
    <reaction evidence="1">
        <text>ATP + protein L-histidine = ADP + protein N-phospho-L-histidine.</text>
        <dbReference type="EC" id="2.7.13.3"/>
    </reaction>
</comment>
<keyword evidence="3" id="KW-0597">Phosphoprotein</keyword>
<dbReference type="Gene3D" id="3.30.565.10">
    <property type="entry name" value="Histidine kinase-like ATPase, C-terminal domain"/>
    <property type="match status" value="1"/>
</dbReference>
<dbReference type="InterPro" id="IPR036890">
    <property type="entry name" value="HATPase_C_sf"/>
</dbReference>
<comment type="caution">
    <text evidence="9">The sequence shown here is derived from an EMBL/GenBank/DDBJ whole genome shotgun (WGS) entry which is preliminary data.</text>
</comment>
<feature type="transmembrane region" description="Helical" evidence="7">
    <location>
        <begin position="363"/>
        <end position="382"/>
    </location>
</feature>
<protein>
    <recommendedName>
        <fullName evidence="2">histidine kinase</fullName>
        <ecNumber evidence="2">2.7.13.3</ecNumber>
    </recommendedName>
</protein>
<organism evidence="9 10">
    <name type="scientific">Catenovulum sediminis</name>
    <dbReference type="NCBI Taxonomy" id="1740262"/>
    <lineage>
        <taxon>Bacteria</taxon>
        <taxon>Pseudomonadati</taxon>
        <taxon>Pseudomonadota</taxon>
        <taxon>Gammaproteobacteria</taxon>
        <taxon>Alteromonadales</taxon>
        <taxon>Alteromonadaceae</taxon>
        <taxon>Catenovulum</taxon>
    </lineage>
</organism>
<feature type="domain" description="Histidine kinase" evidence="8">
    <location>
        <begin position="408"/>
        <end position="622"/>
    </location>
</feature>
<evidence type="ECO:0000313" key="10">
    <source>
        <dbReference type="Proteomes" id="UP001467690"/>
    </source>
</evidence>
<keyword evidence="5 9" id="KW-0418">Kinase</keyword>
<dbReference type="InterPro" id="IPR003661">
    <property type="entry name" value="HisK_dim/P_dom"/>
</dbReference>
<gene>
    <name evidence="9" type="ORF">ABS311_06340</name>
</gene>
<dbReference type="Proteomes" id="UP001467690">
    <property type="component" value="Unassembled WGS sequence"/>
</dbReference>
<evidence type="ECO:0000256" key="4">
    <source>
        <dbReference type="ARBA" id="ARBA00022679"/>
    </source>
</evidence>
<keyword evidence="4" id="KW-0808">Transferase</keyword>
<feature type="transmembrane region" description="Helical" evidence="7">
    <location>
        <begin position="182"/>
        <end position="202"/>
    </location>
</feature>
<evidence type="ECO:0000256" key="2">
    <source>
        <dbReference type="ARBA" id="ARBA00012438"/>
    </source>
</evidence>
<dbReference type="SMART" id="SM00388">
    <property type="entry name" value="HisKA"/>
    <property type="match status" value="1"/>
</dbReference>
<dbReference type="PANTHER" id="PTHR43711:SF1">
    <property type="entry name" value="HISTIDINE KINASE 1"/>
    <property type="match status" value="1"/>
</dbReference>
<dbReference type="GO" id="GO:0016301">
    <property type="term" value="F:kinase activity"/>
    <property type="evidence" value="ECO:0007669"/>
    <property type="project" value="UniProtKB-KW"/>
</dbReference>
<dbReference type="InterPro" id="IPR005467">
    <property type="entry name" value="His_kinase_dom"/>
</dbReference>
<keyword evidence="7" id="KW-0472">Membrane</keyword>
<evidence type="ECO:0000259" key="8">
    <source>
        <dbReference type="PROSITE" id="PS50109"/>
    </source>
</evidence>
<dbReference type="InterPro" id="IPR004358">
    <property type="entry name" value="Sig_transdc_His_kin-like_C"/>
</dbReference>
<reference evidence="9 10" key="1">
    <citation type="submission" date="2024-06" db="EMBL/GenBank/DDBJ databases">
        <authorList>
            <person name="Chen R.Y."/>
        </authorList>
    </citation>
    <scope>NUCLEOTIDE SEQUENCE [LARGE SCALE GENOMIC DNA]</scope>
    <source>
        <strain evidence="9 10">D2</strain>
    </source>
</reference>
<dbReference type="InterPro" id="IPR003594">
    <property type="entry name" value="HATPase_dom"/>
</dbReference>
<dbReference type="InterPro" id="IPR011622">
    <property type="entry name" value="7TMR_DISM_rcpt_extracell_dom2"/>
</dbReference>
<sequence>MHMIKQLLFYIIVLAYCKMASAVQLSALPVEHGASLTPHVQVLLDPQKKLLAADLFNPTHHHSFVKPKKSLTYGYYSGAVWLSFELASEKAQSLILNVQPSFLDDIRLYHFTDKGSIAELNSGDHIAVNQREFKNRHMLLPINLQAGNNQFLMRIETSSAFFVLADLWQPEALTEHLQTINLLYGIVFGLTLLGIVIALICWLWRRQSLFVIAALFISAIGLLNFTLKGFDQVYWYPNSGYWPDHIVGVASFFMGAIIQRFVNCYLLLGRHYPRLSKVVSASEYLWWLGGLASLLGYYPTIVSFAIHYGNLIVISVLIISLVMLKKERQRATLALLTFGANQIALLLMILVNIGGIPSGNWTLHIYPAAAIMQVSFTIFVVLSKLREDERRAQLDIKESQAQKHFYNMMAHELRTPLAVVNSAITNLQLTLNGNQQSQARFTRINAALARLNFLLDNALAENRLSQIEIAPMEESQHLSDFINNIQALMPVSEAHPLSIILPEQSIYFSANQQWLTLAILNLLDNAIKYSPQGGKVELNITVSQQLIRFSVFDSGIGVAETDSQKLFNKHFRSQQMQNTHQISGVGLGLYLVAQVARHHHGSFGYQPTDKGSCFYLEFPLNSAKPNNK</sequence>
<dbReference type="PANTHER" id="PTHR43711">
    <property type="entry name" value="TWO-COMPONENT HISTIDINE KINASE"/>
    <property type="match status" value="1"/>
</dbReference>
<feature type="transmembrane region" description="Helical" evidence="7">
    <location>
        <begin position="331"/>
        <end position="351"/>
    </location>
</feature>
<proteinExistence type="predicted"/>
<feature type="transmembrane region" description="Helical" evidence="7">
    <location>
        <begin position="304"/>
        <end position="324"/>
    </location>
</feature>
<feature type="transmembrane region" description="Helical" evidence="7">
    <location>
        <begin position="280"/>
        <end position="298"/>
    </location>
</feature>
<dbReference type="Pfam" id="PF07695">
    <property type="entry name" value="7TMR-DISM_7TM"/>
    <property type="match status" value="1"/>
</dbReference>